<protein>
    <submittedName>
        <fullName evidence="1">Uncharacterized protein</fullName>
    </submittedName>
</protein>
<organism evidence="1 2">
    <name type="scientific">Cochliobolus sativus</name>
    <name type="common">Common root rot and spot blotch fungus</name>
    <name type="synonym">Bipolaris sorokiniana</name>
    <dbReference type="NCBI Taxonomy" id="45130"/>
    <lineage>
        <taxon>Eukaryota</taxon>
        <taxon>Fungi</taxon>
        <taxon>Dikarya</taxon>
        <taxon>Ascomycota</taxon>
        <taxon>Pezizomycotina</taxon>
        <taxon>Dothideomycetes</taxon>
        <taxon>Pleosporomycetidae</taxon>
        <taxon>Pleosporales</taxon>
        <taxon>Pleosporineae</taxon>
        <taxon>Pleosporaceae</taxon>
        <taxon>Bipolaris</taxon>
    </lineage>
</organism>
<name>A0A8H6DTA8_COCSA</name>
<proteinExistence type="predicted"/>
<evidence type="ECO:0000313" key="1">
    <source>
        <dbReference type="EMBL" id="KAF5847214.1"/>
    </source>
</evidence>
<evidence type="ECO:0000313" key="2">
    <source>
        <dbReference type="Proteomes" id="UP000624244"/>
    </source>
</evidence>
<dbReference type="AlphaFoldDB" id="A0A8H6DTA8"/>
<sequence length="83" mass="9491">MGFQNLTISAELFNIKRLDRLRWVSSGIPRRFLNLIAESRLWIMSYVVGVLGRRFVPNAASCAGQSYIECEVKSQDQSLQRAQ</sequence>
<dbReference type="Proteomes" id="UP000624244">
    <property type="component" value="Unassembled WGS sequence"/>
</dbReference>
<reference evidence="1" key="1">
    <citation type="submission" date="2019-11" db="EMBL/GenBank/DDBJ databases">
        <title>Bipolaris sorokiniana Genome sequencing.</title>
        <authorList>
            <person name="Wang H."/>
        </authorList>
    </citation>
    <scope>NUCLEOTIDE SEQUENCE</scope>
</reference>
<accession>A0A8H6DTA8</accession>
<gene>
    <name evidence="1" type="ORF">GGP41_003475</name>
</gene>
<dbReference type="EMBL" id="WNKQ01000014">
    <property type="protein sequence ID" value="KAF5847214.1"/>
    <property type="molecule type" value="Genomic_DNA"/>
</dbReference>
<comment type="caution">
    <text evidence="1">The sequence shown here is derived from an EMBL/GenBank/DDBJ whole genome shotgun (WGS) entry which is preliminary data.</text>
</comment>